<keyword evidence="2" id="KW-0175">Coiled coil</keyword>
<dbReference type="Proteomes" id="UP000566995">
    <property type="component" value="Unassembled WGS sequence"/>
</dbReference>
<feature type="compositionally biased region" description="Low complexity" evidence="3">
    <location>
        <begin position="150"/>
        <end position="160"/>
    </location>
</feature>
<feature type="region of interest" description="Disordered" evidence="3">
    <location>
        <begin position="142"/>
        <end position="166"/>
    </location>
</feature>
<gene>
    <name evidence="4" type="ORF">HNP46_005724</name>
</gene>
<evidence type="ECO:0000256" key="2">
    <source>
        <dbReference type="SAM" id="Coils"/>
    </source>
</evidence>
<comment type="similarity">
    <text evidence="1">Belongs to the PspA/Vipp/IM30 family.</text>
</comment>
<dbReference type="Pfam" id="PF04012">
    <property type="entry name" value="PspA_IM30"/>
    <property type="match status" value="1"/>
</dbReference>
<comment type="caution">
    <text evidence="4">The sequence shown here is derived from an EMBL/GenBank/DDBJ whole genome shotgun (WGS) entry which is preliminary data.</text>
</comment>
<dbReference type="PANTHER" id="PTHR31088:SF9">
    <property type="entry name" value="PHAGE SHOCK PROTEIN A"/>
    <property type="match status" value="1"/>
</dbReference>
<dbReference type="RefSeq" id="WP_184595687.1">
    <property type="nucleotide sequence ID" value="NZ_JACHLI010000032.1"/>
</dbReference>
<dbReference type="AlphaFoldDB" id="A0A7W7KPY1"/>
<proteinExistence type="inferred from homology"/>
<sequence length="228" mass="25191">MSAFKDIIKAIQNRFNGKMEETADGLSTDTAEQYLREARANQDKARLAVIDLNAKVKLKRKELDDLNTQVESMENKCRQAQEKGLTDLAMEAAGEIGNLRQQRDLVATDLKQFETFRDQQQTIFTKSEGDIKKVTSQLDRTRARKAIQESRASISASTGSSGKGLNSAMGALQRAEDTLNQKDAQLEAAEELDGQLSGKSLEDKFQAAGIGQNENYDAKAILESLSKK</sequence>
<evidence type="ECO:0000256" key="3">
    <source>
        <dbReference type="SAM" id="MobiDB-lite"/>
    </source>
</evidence>
<dbReference type="EMBL" id="JACHLI010000032">
    <property type="protein sequence ID" value="MBB4866817.1"/>
    <property type="molecule type" value="Genomic_DNA"/>
</dbReference>
<evidence type="ECO:0000256" key="1">
    <source>
        <dbReference type="ARBA" id="ARBA00043985"/>
    </source>
</evidence>
<reference evidence="4 5" key="1">
    <citation type="submission" date="2020-08" db="EMBL/GenBank/DDBJ databases">
        <title>Functional genomics of gut bacteria from endangered species of beetles.</title>
        <authorList>
            <person name="Carlos-Shanley C."/>
        </authorList>
    </citation>
    <scope>NUCLEOTIDE SEQUENCE [LARGE SCALE GENOMIC DNA]</scope>
    <source>
        <strain evidence="4 5">S00179</strain>
    </source>
</reference>
<accession>A0A7W7KPY1</accession>
<organism evidence="4 5">
    <name type="scientific">Pseudomonas nitroreducens</name>
    <dbReference type="NCBI Taxonomy" id="46680"/>
    <lineage>
        <taxon>Bacteria</taxon>
        <taxon>Pseudomonadati</taxon>
        <taxon>Pseudomonadota</taxon>
        <taxon>Gammaproteobacteria</taxon>
        <taxon>Pseudomonadales</taxon>
        <taxon>Pseudomonadaceae</taxon>
        <taxon>Pseudomonas</taxon>
    </lineage>
</organism>
<feature type="coiled-coil region" evidence="2">
    <location>
        <begin position="35"/>
        <end position="83"/>
    </location>
</feature>
<protein>
    <submittedName>
        <fullName evidence="4">Phage shock protein A</fullName>
    </submittedName>
</protein>
<evidence type="ECO:0000313" key="5">
    <source>
        <dbReference type="Proteomes" id="UP000566995"/>
    </source>
</evidence>
<evidence type="ECO:0000313" key="4">
    <source>
        <dbReference type="EMBL" id="MBB4866817.1"/>
    </source>
</evidence>
<name>A0A7W7KPY1_PSENT</name>
<dbReference type="PANTHER" id="PTHR31088">
    <property type="entry name" value="MEMBRANE-ASSOCIATED PROTEIN VIPP1, CHLOROPLASTIC"/>
    <property type="match status" value="1"/>
</dbReference>
<dbReference type="InterPro" id="IPR007157">
    <property type="entry name" value="PspA_VIPP1"/>
</dbReference>